<evidence type="ECO:0000256" key="1">
    <source>
        <dbReference type="SAM" id="MobiDB-lite"/>
    </source>
</evidence>
<accession>A0A371BE20</accession>
<organism evidence="2 3">
    <name type="scientific">Undibacter mobilis</name>
    <dbReference type="NCBI Taxonomy" id="2292256"/>
    <lineage>
        <taxon>Bacteria</taxon>
        <taxon>Pseudomonadati</taxon>
        <taxon>Pseudomonadota</taxon>
        <taxon>Alphaproteobacteria</taxon>
        <taxon>Hyphomicrobiales</taxon>
        <taxon>Nitrobacteraceae</taxon>
        <taxon>Undibacter</taxon>
    </lineage>
</organism>
<dbReference type="AlphaFoldDB" id="A0A371BE20"/>
<dbReference type="Proteomes" id="UP000263993">
    <property type="component" value="Unassembled WGS sequence"/>
</dbReference>
<proteinExistence type="predicted"/>
<dbReference type="RefSeq" id="WP_115516844.1">
    <property type="nucleotide sequence ID" value="NZ_QRGO01000001.1"/>
</dbReference>
<keyword evidence="3" id="KW-1185">Reference proteome</keyword>
<dbReference type="EMBL" id="QRGO01000001">
    <property type="protein sequence ID" value="RDV05810.1"/>
    <property type="molecule type" value="Genomic_DNA"/>
</dbReference>
<evidence type="ECO:0000313" key="3">
    <source>
        <dbReference type="Proteomes" id="UP000263993"/>
    </source>
</evidence>
<feature type="region of interest" description="Disordered" evidence="1">
    <location>
        <begin position="1"/>
        <end position="22"/>
    </location>
</feature>
<dbReference type="OrthoDB" id="8445391at2"/>
<gene>
    <name evidence="2" type="ORF">DXH78_09735</name>
</gene>
<reference evidence="3" key="1">
    <citation type="submission" date="2018-08" db="EMBL/GenBank/DDBJ databases">
        <authorList>
            <person name="Kim S.-J."/>
            <person name="Jung G.-Y."/>
        </authorList>
    </citation>
    <scope>NUCLEOTIDE SEQUENCE [LARGE SCALE GENOMIC DNA]</scope>
    <source>
        <strain evidence="3">GY_H</strain>
    </source>
</reference>
<protein>
    <submittedName>
        <fullName evidence="2">Uncharacterized protein</fullName>
    </submittedName>
</protein>
<name>A0A371BE20_9BRAD</name>
<sequence length="90" mass="10145">MSMINYRAPSELFPSRSRKSRRPIGYKRFPSAAEAIRFAIEELPPELLLGAYLEVEEKRFDGNGIRQLYDSADYPLPRKTAKPAKTAAAG</sequence>
<evidence type="ECO:0000313" key="2">
    <source>
        <dbReference type="EMBL" id="RDV05810.1"/>
    </source>
</evidence>
<comment type="caution">
    <text evidence="2">The sequence shown here is derived from an EMBL/GenBank/DDBJ whole genome shotgun (WGS) entry which is preliminary data.</text>
</comment>